<evidence type="ECO:0000259" key="1">
    <source>
        <dbReference type="Pfam" id="PF04167"/>
    </source>
</evidence>
<sequence>MPADAPPARPQPGTRVLFRWRKWDGGEHWVHECVYLGADRWGEWFGQIPGWRSRRPGRDFAVEVPNVTLLPPSGDYAATFNAAPGTYRVYIDIAWDLRWDGDDPTGVDMDLDVVDTRDGRGIWIDDRDEWDEHRVAYGYPLGLVDALEALAVDLEKRVRAHDAPFDDTTRRHWLARLDALGLAAGDA</sequence>
<dbReference type="InterPro" id="IPR007295">
    <property type="entry name" value="DUF402"/>
</dbReference>
<dbReference type="Proteomes" id="UP001610861">
    <property type="component" value="Unassembled WGS sequence"/>
</dbReference>
<protein>
    <recommendedName>
        <fullName evidence="1">DUF402 domain-containing protein</fullName>
    </recommendedName>
</protein>
<name>A0ABW7Q5L6_9MICO</name>
<comment type="caution">
    <text evidence="2">The sequence shown here is derived from an EMBL/GenBank/DDBJ whole genome shotgun (WGS) entry which is preliminary data.</text>
</comment>
<proteinExistence type="predicted"/>
<evidence type="ECO:0000313" key="2">
    <source>
        <dbReference type="EMBL" id="MFH8248939.1"/>
    </source>
</evidence>
<accession>A0ABW7Q5L6</accession>
<dbReference type="InterPro" id="IPR035930">
    <property type="entry name" value="FomD-like_sf"/>
</dbReference>
<dbReference type="RefSeq" id="WP_396638893.1">
    <property type="nucleotide sequence ID" value="NZ_JBIQWL010000001.1"/>
</dbReference>
<organism evidence="2 3">
    <name type="scientific">Microbacterium alkaliflavum</name>
    <dbReference type="NCBI Taxonomy" id="3248839"/>
    <lineage>
        <taxon>Bacteria</taxon>
        <taxon>Bacillati</taxon>
        <taxon>Actinomycetota</taxon>
        <taxon>Actinomycetes</taxon>
        <taxon>Micrococcales</taxon>
        <taxon>Microbacteriaceae</taxon>
        <taxon>Microbacterium</taxon>
    </lineage>
</organism>
<dbReference type="Pfam" id="PF04167">
    <property type="entry name" value="DUF402"/>
    <property type="match status" value="1"/>
</dbReference>
<gene>
    <name evidence="2" type="ORF">ACH3VR_01045</name>
</gene>
<reference evidence="2 3" key="1">
    <citation type="submission" date="2024-09" db="EMBL/GenBank/DDBJ databases">
        <authorList>
            <person name="Pan X."/>
        </authorList>
    </citation>
    <scope>NUCLEOTIDE SEQUENCE [LARGE SCALE GENOMIC DNA]</scope>
    <source>
        <strain evidence="2 3">B2969</strain>
    </source>
</reference>
<dbReference type="EMBL" id="JBIQWL010000001">
    <property type="protein sequence ID" value="MFH8248939.1"/>
    <property type="molecule type" value="Genomic_DNA"/>
</dbReference>
<feature type="domain" description="DUF402" evidence="1">
    <location>
        <begin position="49"/>
        <end position="161"/>
    </location>
</feature>
<dbReference type="SUPFAM" id="SSF159234">
    <property type="entry name" value="FomD-like"/>
    <property type="match status" value="1"/>
</dbReference>
<evidence type="ECO:0000313" key="3">
    <source>
        <dbReference type="Proteomes" id="UP001610861"/>
    </source>
</evidence>
<keyword evidence="3" id="KW-1185">Reference proteome</keyword>
<dbReference type="Gene3D" id="2.40.380.10">
    <property type="entry name" value="FomD-like"/>
    <property type="match status" value="1"/>
</dbReference>